<keyword evidence="1" id="KW-0472">Membrane</keyword>
<name>A0ABT5I6H3_VOGIN</name>
<keyword evidence="1" id="KW-1003">Cell membrane</keyword>
<comment type="subcellular location">
    <subcellularLocation>
        <location evidence="1">Cell membrane</location>
        <topology evidence="1">Multi-pass membrane protein</topology>
    </subcellularLocation>
</comment>
<comment type="caution">
    <text evidence="2">The sequence shown here is derived from an EMBL/GenBank/DDBJ whole genome shotgun (WGS) entry which is preliminary data.</text>
</comment>
<protein>
    <recommendedName>
        <fullName evidence="1">SURF1-like protein</fullName>
    </recommendedName>
</protein>
<dbReference type="PROSITE" id="PS50895">
    <property type="entry name" value="SURF1"/>
    <property type="match status" value="1"/>
</dbReference>
<keyword evidence="3" id="KW-1185">Reference proteome</keyword>
<dbReference type="Pfam" id="PF02104">
    <property type="entry name" value="SURF1"/>
    <property type="match status" value="1"/>
</dbReference>
<gene>
    <name evidence="2" type="ORF">PQU93_12980</name>
</gene>
<dbReference type="EMBL" id="JAQQKY010000007">
    <property type="protein sequence ID" value="MDC7691688.1"/>
    <property type="molecule type" value="Genomic_DNA"/>
</dbReference>
<evidence type="ECO:0000313" key="2">
    <source>
        <dbReference type="EMBL" id="MDC7691688.1"/>
    </source>
</evidence>
<evidence type="ECO:0000256" key="1">
    <source>
        <dbReference type="RuleBase" id="RU363076"/>
    </source>
</evidence>
<proteinExistence type="inferred from homology"/>
<keyword evidence="1" id="KW-1133">Transmembrane helix</keyword>
<feature type="transmembrane region" description="Helical" evidence="1">
    <location>
        <begin position="213"/>
        <end position="233"/>
    </location>
</feature>
<dbReference type="RefSeq" id="WP_272803605.1">
    <property type="nucleotide sequence ID" value="NZ_JAQQKY010000007.1"/>
</dbReference>
<accession>A0ABT5I6H3</accession>
<sequence length="247" mass="27832">MTCPPVGVIQSSSRAGFRRQRGRLRLAWLLWLLALLPFLLALWQWQRGQQRQAQLARHEFNLRQAPQPLAALAASAAPAGQRAWLRVRGSEPEIRVANALLGGASGIRIWQPVQLPDGSWVVVDRGWLRGPAAYVRIPLPPLRLQGYWLPRPQPYLLSGARVADRGEVDALDWAALARRLPGRLHDGLLVLDVTLPPLQPWPVRPPFDPQRHYAYALQWLLLGLCLITGAWIVQRRGRNERSGSRTD</sequence>
<comment type="similarity">
    <text evidence="1">Belongs to the SURF1 family.</text>
</comment>
<feature type="transmembrane region" description="Helical" evidence="1">
    <location>
        <begin position="26"/>
        <end position="45"/>
    </location>
</feature>
<dbReference type="InterPro" id="IPR002994">
    <property type="entry name" value="Surf1/Shy1"/>
</dbReference>
<keyword evidence="1" id="KW-0812">Transmembrane</keyword>
<evidence type="ECO:0000313" key="3">
    <source>
        <dbReference type="Proteomes" id="UP001221566"/>
    </source>
</evidence>
<dbReference type="Proteomes" id="UP001221566">
    <property type="component" value="Unassembled WGS sequence"/>
</dbReference>
<organism evidence="2 3">
    <name type="scientific">Vogesella indigofera</name>
    <name type="common">Pseudomonas indigofera</name>
    <dbReference type="NCBI Taxonomy" id="45465"/>
    <lineage>
        <taxon>Bacteria</taxon>
        <taxon>Pseudomonadati</taxon>
        <taxon>Pseudomonadota</taxon>
        <taxon>Betaproteobacteria</taxon>
        <taxon>Neisseriales</taxon>
        <taxon>Chromobacteriaceae</taxon>
        <taxon>Vogesella</taxon>
    </lineage>
</organism>
<reference evidence="2 3" key="1">
    <citation type="submission" date="2023-01" db="EMBL/GenBank/DDBJ databases">
        <title>Novel species of the genus Vogesella isolated from rivers.</title>
        <authorList>
            <person name="Lu H."/>
        </authorList>
    </citation>
    <scope>NUCLEOTIDE SEQUENCE [LARGE SCALE GENOMIC DNA]</scope>
    <source>
        <strain evidence="2 3">SH7W</strain>
    </source>
</reference>